<dbReference type="InterPro" id="IPR001734">
    <property type="entry name" value="Na/solute_symporter"/>
</dbReference>
<dbReference type="STRING" id="471704.A0A195ELF5"/>
<organism evidence="13 14">
    <name type="scientific">Trachymyrmex cornetzi</name>
    <dbReference type="NCBI Taxonomy" id="471704"/>
    <lineage>
        <taxon>Eukaryota</taxon>
        <taxon>Metazoa</taxon>
        <taxon>Ecdysozoa</taxon>
        <taxon>Arthropoda</taxon>
        <taxon>Hexapoda</taxon>
        <taxon>Insecta</taxon>
        <taxon>Pterygota</taxon>
        <taxon>Neoptera</taxon>
        <taxon>Endopterygota</taxon>
        <taxon>Hymenoptera</taxon>
        <taxon>Apocrita</taxon>
        <taxon>Aculeata</taxon>
        <taxon>Formicoidea</taxon>
        <taxon>Formicidae</taxon>
        <taxon>Myrmicinae</taxon>
        <taxon>Trachymyrmex</taxon>
    </lineage>
</organism>
<feature type="transmembrane region" description="Helical" evidence="12">
    <location>
        <begin position="250"/>
        <end position="272"/>
    </location>
</feature>
<feature type="transmembrane region" description="Helical" evidence="12">
    <location>
        <begin position="356"/>
        <end position="377"/>
    </location>
</feature>
<comment type="subcellular location">
    <subcellularLocation>
        <location evidence="1">Cell membrane</location>
        <topology evidence="1">Multi-pass membrane protein</topology>
    </subcellularLocation>
</comment>
<keyword evidence="5 12" id="KW-0812">Transmembrane</keyword>
<evidence type="ECO:0000256" key="5">
    <source>
        <dbReference type="ARBA" id="ARBA00022692"/>
    </source>
</evidence>
<name>A0A195ELF5_9HYME</name>
<dbReference type="GO" id="GO:0006814">
    <property type="term" value="P:sodium ion transport"/>
    <property type="evidence" value="ECO:0007669"/>
    <property type="project" value="UniProtKB-KW"/>
</dbReference>
<feature type="transmembrane region" description="Helical" evidence="12">
    <location>
        <begin position="51"/>
        <end position="70"/>
    </location>
</feature>
<evidence type="ECO:0000256" key="2">
    <source>
        <dbReference type="ARBA" id="ARBA00006434"/>
    </source>
</evidence>
<evidence type="ECO:0000256" key="8">
    <source>
        <dbReference type="ARBA" id="ARBA00023065"/>
    </source>
</evidence>
<dbReference type="GO" id="GO:0005886">
    <property type="term" value="C:plasma membrane"/>
    <property type="evidence" value="ECO:0007669"/>
    <property type="project" value="UniProtKB-SubCell"/>
</dbReference>
<dbReference type="AlphaFoldDB" id="A0A195ELF5"/>
<feature type="transmembrane region" description="Helical" evidence="12">
    <location>
        <begin position="415"/>
        <end position="433"/>
    </location>
</feature>
<evidence type="ECO:0000256" key="7">
    <source>
        <dbReference type="ARBA" id="ARBA00023053"/>
    </source>
</evidence>
<keyword evidence="4" id="KW-1003">Cell membrane</keyword>
<evidence type="ECO:0000313" key="13">
    <source>
        <dbReference type="EMBL" id="KYN28961.1"/>
    </source>
</evidence>
<proteinExistence type="inferred from homology"/>
<sequence>MAEINTLGWVDYLVIASMLCISIGIGIYYRFSGKRQTSVEEYFVASRSISVIPASIAMVATFMGGSGLLGLSAETYIYGTQIAAIILAFLVATPIICYGFLPVFYKLQATSAYEYLERRFGVKTRMVASFVYWLQQLFHSGVVLYAPSLALETTTGISRTISITIIGLVCAFYSSIAANDVGGLGQIWEIARQGQRLQFDSIGLDPTIRHTWWSLLLGGACTYLILVGVNQAQVQRMLTVKNMQASQRAMWLSLPILTFLWLTICFSGLAIYSKYYNCDPLLEKRITSPDMVMPLYVMETMSNIPGVPGLFIAGIFSASLSTISAALNSLAAVTLEDYLKPLYKKYSGHELSPTKSASIVKVLAFVIGIIAIVLAFLSQFMGSLAQTVMTILGVVGSPLLGIFTLGMGTESATEVGAIVGALTSFSFLCWITFGHPRPKPPKLPITIEGCDKNSTNITMSIVQNVMNFSNYIFRVMLRPPLSKYVLNRFCCQGAIATARTSICIAFRTCGIPFSDS</sequence>
<dbReference type="Gene3D" id="1.20.1730.10">
    <property type="entry name" value="Sodium/glucose cotransporter"/>
    <property type="match status" value="2"/>
</dbReference>
<feature type="transmembrane region" description="Helical" evidence="12">
    <location>
        <begin position="310"/>
        <end position="335"/>
    </location>
</feature>
<keyword evidence="6 12" id="KW-1133">Transmembrane helix</keyword>
<evidence type="ECO:0000256" key="3">
    <source>
        <dbReference type="ARBA" id="ARBA00022448"/>
    </source>
</evidence>
<evidence type="ECO:0000256" key="12">
    <source>
        <dbReference type="SAM" id="Phobius"/>
    </source>
</evidence>
<evidence type="ECO:0000256" key="6">
    <source>
        <dbReference type="ARBA" id="ARBA00022989"/>
    </source>
</evidence>
<evidence type="ECO:0000256" key="11">
    <source>
        <dbReference type="RuleBase" id="RU362091"/>
    </source>
</evidence>
<accession>A0A195ELF5</accession>
<keyword evidence="3" id="KW-0813">Transport</keyword>
<feature type="transmembrane region" description="Helical" evidence="12">
    <location>
        <begin position="126"/>
        <end position="146"/>
    </location>
</feature>
<feature type="transmembrane region" description="Helical" evidence="12">
    <location>
        <begin position="211"/>
        <end position="229"/>
    </location>
</feature>
<keyword evidence="8" id="KW-0406">Ion transport</keyword>
<dbReference type="Pfam" id="PF00474">
    <property type="entry name" value="SSF"/>
    <property type="match status" value="2"/>
</dbReference>
<evidence type="ECO:0000256" key="9">
    <source>
        <dbReference type="ARBA" id="ARBA00023136"/>
    </source>
</evidence>
<keyword evidence="10" id="KW-0739">Sodium transport</keyword>
<evidence type="ECO:0000313" key="14">
    <source>
        <dbReference type="Proteomes" id="UP000078492"/>
    </source>
</evidence>
<dbReference type="InterPro" id="IPR038377">
    <property type="entry name" value="Na/Glc_symporter_sf"/>
</dbReference>
<feature type="transmembrane region" description="Helical" evidence="12">
    <location>
        <begin position="82"/>
        <end position="105"/>
    </location>
</feature>
<dbReference type="PROSITE" id="PS50283">
    <property type="entry name" value="NA_SOLUT_SYMP_3"/>
    <property type="match status" value="1"/>
</dbReference>
<dbReference type="EMBL" id="KQ978730">
    <property type="protein sequence ID" value="KYN28961.1"/>
    <property type="molecule type" value="Genomic_DNA"/>
</dbReference>
<gene>
    <name evidence="13" type="ORF">ALC57_01608</name>
</gene>
<evidence type="ECO:0000256" key="4">
    <source>
        <dbReference type="ARBA" id="ARBA00022475"/>
    </source>
</evidence>
<keyword evidence="9 12" id="KW-0472">Membrane</keyword>
<keyword evidence="14" id="KW-1185">Reference proteome</keyword>
<evidence type="ECO:0000256" key="1">
    <source>
        <dbReference type="ARBA" id="ARBA00004651"/>
    </source>
</evidence>
<dbReference type="PANTHER" id="PTHR42985">
    <property type="entry name" value="SODIUM-COUPLED MONOCARBOXYLATE TRANSPORTER"/>
    <property type="match status" value="1"/>
</dbReference>
<dbReference type="GO" id="GO:0015293">
    <property type="term" value="F:symporter activity"/>
    <property type="evidence" value="ECO:0007669"/>
    <property type="project" value="TreeGrafter"/>
</dbReference>
<evidence type="ECO:0000256" key="10">
    <source>
        <dbReference type="ARBA" id="ARBA00023201"/>
    </source>
</evidence>
<keyword evidence="7" id="KW-0915">Sodium</keyword>
<dbReference type="CDD" id="cd11492">
    <property type="entry name" value="SLC5sbd_NIS-SMVT"/>
    <property type="match status" value="1"/>
</dbReference>
<feature type="transmembrane region" description="Helical" evidence="12">
    <location>
        <begin position="12"/>
        <end position="31"/>
    </location>
</feature>
<reference evidence="13 14" key="1">
    <citation type="submission" date="2015-09" db="EMBL/GenBank/DDBJ databases">
        <title>Trachymyrmex cornetzi WGS genome.</title>
        <authorList>
            <person name="Nygaard S."/>
            <person name="Hu H."/>
            <person name="Boomsma J."/>
            <person name="Zhang G."/>
        </authorList>
    </citation>
    <scope>NUCLEOTIDE SEQUENCE [LARGE SCALE GENOMIC DNA]</scope>
    <source>
        <strain evidence="13">Tcor2-1</strain>
        <tissue evidence="13">Whole body</tissue>
    </source>
</reference>
<dbReference type="InterPro" id="IPR051163">
    <property type="entry name" value="Sodium:Solute_Symporter_SSF"/>
</dbReference>
<dbReference type="PANTHER" id="PTHR42985:SF40">
    <property type="entry name" value="LD47995P-RELATED"/>
    <property type="match status" value="1"/>
</dbReference>
<protein>
    <submittedName>
        <fullName evidence="13">Putative sodium-dependent multivitamin transporter</fullName>
    </submittedName>
</protein>
<comment type="similarity">
    <text evidence="2 11">Belongs to the sodium:solute symporter (SSF) (TC 2.A.21) family.</text>
</comment>
<dbReference type="Proteomes" id="UP000078492">
    <property type="component" value="Unassembled WGS sequence"/>
</dbReference>
<feature type="transmembrane region" description="Helical" evidence="12">
    <location>
        <begin position="383"/>
        <end position="403"/>
    </location>
</feature>